<dbReference type="EMBL" id="FP565575">
    <property type="protein sequence ID" value="CBE67972.1"/>
    <property type="molecule type" value="Genomic_DNA"/>
</dbReference>
<dbReference type="Proteomes" id="UP000006898">
    <property type="component" value="Chromosome"/>
</dbReference>
<dbReference type="STRING" id="671143.DAMO_0911"/>
<dbReference type="KEGG" id="mox:DAMO_0911"/>
<dbReference type="AlphaFoldDB" id="D5MM86"/>
<sequence length="70" mass="8149">MGRLYLTRSPAFKTISALFLLVGTAYCESDTMRLSLNVHSDKFNRRMTDLYTRGIERNESWIPCKGNESW</sequence>
<organism evidence="1 2">
    <name type="scientific">Methylomirabilis oxygeniifera</name>
    <dbReference type="NCBI Taxonomy" id="671143"/>
    <lineage>
        <taxon>Bacteria</taxon>
        <taxon>Candidatus Methylomirabilota</taxon>
        <taxon>Candidatus Methylomirabilia</taxon>
        <taxon>Candidatus Methylomirabilales</taxon>
        <taxon>Candidatus Methylomirabilaceae</taxon>
        <taxon>Candidatus Methylomirabilis</taxon>
    </lineage>
</organism>
<accession>D5MM86</accession>
<reference evidence="1 2" key="1">
    <citation type="journal article" date="2010" name="Nature">
        <title>Nitrite-driven anaerobic methane oxidation by oxygenic bacteria.</title>
        <authorList>
            <person name="Ettwig K.F."/>
            <person name="Butler M.K."/>
            <person name="Le Paslier D."/>
            <person name="Pelletier E."/>
            <person name="Mangenot S."/>
            <person name="Kuypers M.M.M."/>
            <person name="Schreiber F."/>
            <person name="Dutilh B.E."/>
            <person name="Zedelius J."/>
            <person name="de Beer D."/>
            <person name="Gloerich J."/>
            <person name="Wessels H.J.C.T."/>
            <person name="van Allen T."/>
            <person name="Luesken F."/>
            <person name="Wu M."/>
            <person name="van de Pas-Schoonen K.T."/>
            <person name="Op den Camp H.J.M."/>
            <person name="Janssen-Megens E.M."/>
            <person name="Francoijs K-J."/>
            <person name="Stunnenberg H."/>
            <person name="Weissenbach J."/>
            <person name="Jetten M.S.M."/>
            <person name="Strous M."/>
        </authorList>
    </citation>
    <scope>NUCLEOTIDE SEQUENCE [LARGE SCALE GENOMIC DNA]</scope>
</reference>
<evidence type="ECO:0000313" key="1">
    <source>
        <dbReference type="EMBL" id="CBE67972.1"/>
    </source>
</evidence>
<gene>
    <name evidence="1" type="ORF">DAMO_0911</name>
</gene>
<dbReference type="HOGENOM" id="CLU_2750243_0_0_0"/>
<protein>
    <submittedName>
        <fullName evidence="1">Uncharacterized protein</fullName>
    </submittedName>
</protein>
<name>D5MM86_METO1</name>
<proteinExistence type="predicted"/>
<evidence type="ECO:0000313" key="2">
    <source>
        <dbReference type="Proteomes" id="UP000006898"/>
    </source>
</evidence>